<comment type="caution">
    <text evidence="2">The sequence shown here is derived from an EMBL/GenBank/DDBJ whole genome shotgun (WGS) entry which is preliminary data.</text>
</comment>
<dbReference type="STRING" id="1348612.A0A397JGV5"/>
<dbReference type="Gene3D" id="1.10.510.10">
    <property type="entry name" value="Transferase(Phosphotransferase) domain 1"/>
    <property type="match status" value="1"/>
</dbReference>
<dbReference type="InterPro" id="IPR011009">
    <property type="entry name" value="Kinase-like_dom_sf"/>
</dbReference>
<reference evidence="2 3" key="1">
    <citation type="submission" date="2018-08" db="EMBL/GenBank/DDBJ databases">
        <title>Genome and evolution of the arbuscular mycorrhizal fungus Diversispora epigaea (formerly Glomus versiforme) and its bacterial endosymbionts.</title>
        <authorList>
            <person name="Sun X."/>
            <person name="Fei Z."/>
            <person name="Harrison M."/>
        </authorList>
    </citation>
    <scope>NUCLEOTIDE SEQUENCE [LARGE SCALE GENOMIC DNA]</scope>
    <source>
        <strain evidence="2 3">IT104</strain>
    </source>
</reference>
<protein>
    <recommendedName>
        <fullName evidence="1">Protein kinase domain-containing protein</fullName>
    </recommendedName>
</protein>
<dbReference type="OrthoDB" id="2490842at2759"/>
<evidence type="ECO:0000259" key="1">
    <source>
        <dbReference type="PROSITE" id="PS50011"/>
    </source>
</evidence>
<dbReference type="AlphaFoldDB" id="A0A397JGV5"/>
<dbReference type="EMBL" id="PQFF01000031">
    <property type="protein sequence ID" value="RHZ87585.1"/>
    <property type="molecule type" value="Genomic_DNA"/>
</dbReference>
<dbReference type="Pfam" id="PF07714">
    <property type="entry name" value="PK_Tyr_Ser-Thr"/>
    <property type="match status" value="1"/>
</dbReference>
<accession>A0A397JGV5</accession>
<dbReference type="SUPFAM" id="SSF56112">
    <property type="entry name" value="Protein kinase-like (PK-like)"/>
    <property type="match status" value="1"/>
</dbReference>
<sequence>MSRKVEKLKYCPAGHFSEDFAYPDYFDKRNSILSDGICSLCTKEHLIQEFKNWSSENTEIDKIIQESQIKYKYDKLHWIPYSNFQNINHIADCDYGSVYSAKLENGIKDDWNFIKQDWKYHSIGRKVALKEIKDSRFDIVRVVKNYDCIDYGISKNPSTQNYIIVMQLFDGGLASSLGCSHEKNLVHCNLHSGNILVNYDFILYNLDLGIDLGLCKLENNIILNYNNKNNKIYGSIPYIPPEVLRGNEFTRKGDIYSFGGIMYEIITAKRPFADQAHDTYLMIDICNGVRPKVPDFMLNWIPEWYLNLMYRCWSDDPSERPTADELADLFRIISDKLNENIVDNDVMRQFKIADENQEQTSNSQKQELFELFSYSNKLHPQSCYIGRCIHTLHGLHNLLEEIKSGKSLDPNLLLKSNESNTLNADTYVWN</sequence>
<dbReference type="InterPro" id="IPR000719">
    <property type="entry name" value="Prot_kinase_dom"/>
</dbReference>
<dbReference type="Proteomes" id="UP000266861">
    <property type="component" value="Unassembled WGS sequence"/>
</dbReference>
<proteinExistence type="predicted"/>
<dbReference type="InterPro" id="IPR050167">
    <property type="entry name" value="Ser_Thr_protein_kinase"/>
</dbReference>
<dbReference type="GO" id="GO:0007165">
    <property type="term" value="P:signal transduction"/>
    <property type="evidence" value="ECO:0007669"/>
    <property type="project" value="TreeGrafter"/>
</dbReference>
<feature type="domain" description="Protein kinase" evidence="1">
    <location>
        <begin position="5"/>
        <end position="333"/>
    </location>
</feature>
<gene>
    <name evidence="2" type="ORF">Glove_33g33</name>
</gene>
<dbReference type="PANTHER" id="PTHR23257">
    <property type="entry name" value="SERINE-THREONINE PROTEIN KINASE"/>
    <property type="match status" value="1"/>
</dbReference>
<dbReference type="PROSITE" id="PS50011">
    <property type="entry name" value="PROTEIN_KINASE_DOM"/>
    <property type="match status" value="1"/>
</dbReference>
<evidence type="ECO:0000313" key="3">
    <source>
        <dbReference type="Proteomes" id="UP000266861"/>
    </source>
</evidence>
<dbReference type="GO" id="GO:0005737">
    <property type="term" value="C:cytoplasm"/>
    <property type="evidence" value="ECO:0007669"/>
    <property type="project" value="TreeGrafter"/>
</dbReference>
<keyword evidence="3" id="KW-1185">Reference proteome</keyword>
<name>A0A397JGV5_9GLOM</name>
<dbReference type="InterPro" id="IPR001245">
    <property type="entry name" value="Ser-Thr/Tyr_kinase_cat_dom"/>
</dbReference>
<dbReference type="GO" id="GO:0004672">
    <property type="term" value="F:protein kinase activity"/>
    <property type="evidence" value="ECO:0007669"/>
    <property type="project" value="InterPro"/>
</dbReference>
<organism evidence="2 3">
    <name type="scientific">Diversispora epigaea</name>
    <dbReference type="NCBI Taxonomy" id="1348612"/>
    <lineage>
        <taxon>Eukaryota</taxon>
        <taxon>Fungi</taxon>
        <taxon>Fungi incertae sedis</taxon>
        <taxon>Mucoromycota</taxon>
        <taxon>Glomeromycotina</taxon>
        <taxon>Glomeromycetes</taxon>
        <taxon>Diversisporales</taxon>
        <taxon>Diversisporaceae</taxon>
        <taxon>Diversispora</taxon>
    </lineage>
</organism>
<evidence type="ECO:0000313" key="2">
    <source>
        <dbReference type="EMBL" id="RHZ87585.1"/>
    </source>
</evidence>
<dbReference type="GO" id="GO:0005524">
    <property type="term" value="F:ATP binding"/>
    <property type="evidence" value="ECO:0007669"/>
    <property type="project" value="InterPro"/>
</dbReference>